<dbReference type="Pfam" id="PF14574">
    <property type="entry name" value="RACo_C_ter"/>
    <property type="match status" value="1"/>
</dbReference>
<evidence type="ECO:0000313" key="3">
    <source>
        <dbReference type="EMBL" id="MBC6679427.1"/>
    </source>
</evidence>
<evidence type="ECO:0000313" key="4">
    <source>
        <dbReference type="Proteomes" id="UP000602647"/>
    </source>
</evidence>
<name>A0A923NLL0_9FIRM</name>
<feature type="domain" description="RACo-like middle region" evidence="2">
    <location>
        <begin position="50"/>
        <end position="210"/>
    </location>
</feature>
<dbReference type="InterPro" id="IPR027980">
    <property type="entry name" value="RACo_C"/>
</dbReference>
<dbReference type="InterPro" id="IPR041414">
    <property type="entry name" value="Raco-like_middle"/>
</dbReference>
<dbReference type="RefSeq" id="WP_187302533.1">
    <property type="nucleotide sequence ID" value="NZ_JACRYT010000004.1"/>
</dbReference>
<dbReference type="EMBL" id="JACRYT010000004">
    <property type="protein sequence ID" value="MBC6679427.1"/>
    <property type="molecule type" value="Genomic_DNA"/>
</dbReference>
<reference evidence="3" key="1">
    <citation type="submission" date="2020-08" db="EMBL/GenBank/DDBJ databases">
        <title>Genome public.</title>
        <authorList>
            <person name="Liu C."/>
            <person name="Sun Q."/>
        </authorList>
    </citation>
    <scope>NUCLEOTIDE SEQUENCE</scope>
    <source>
        <strain evidence="3">BX12</strain>
    </source>
</reference>
<dbReference type="Pfam" id="PF17651">
    <property type="entry name" value="Raco_middle"/>
    <property type="match status" value="1"/>
</dbReference>
<gene>
    <name evidence="3" type="ORF">H9L42_06265</name>
</gene>
<protein>
    <submittedName>
        <fullName evidence="3">DUF4445 domain-containing protein</fullName>
    </submittedName>
</protein>
<evidence type="ECO:0000259" key="1">
    <source>
        <dbReference type="Pfam" id="PF14574"/>
    </source>
</evidence>
<dbReference type="PANTHER" id="PTHR42895:SF1">
    <property type="entry name" value="IRON-SULFUR CLUSTER PROTEIN"/>
    <property type="match status" value="1"/>
</dbReference>
<dbReference type="PANTHER" id="PTHR42895">
    <property type="entry name" value="IRON-SULFUR CLUSTER-BINDING PROTEIN-RELATED"/>
    <property type="match status" value="1"/>
</dbReference>
<dbReference type="SUPFAM" id="SSF53067">
    <property type="entry name" value="Actin-like ATPase domain"/>
    <property type="match status" value="1"/>
</dbReference>
<dbReference type="Proteomes" id="UP000602647">
    <property type="component" value="Unassembled WGS sequence"/>
</dbReference>
<dbReference type="InterPro" id="IPR052911">
    <property type="entry name" value="Corrinoid_activation_enz"/>
</dbReference>
<sequence length="467" mass="50101">MTMNTYRCTGICSKCGRCRNESSLTTANAAKTKMIYFPRDFVPDTGEKGYGVAFDIGTTTVVGVLWDLCQARQIATLAGTNPQNAYGSDVISRIAFAKAAVGNLRLLRDEIVKTLNGMIKRLCAGCGLPVNQVMRVVMCGNTTMSHIVSGHNPETLARAPYLPEYEGILNFTPKQMELDINEQAKITVIPNIAGHVGGDITAGILAVRLYDAGESTIFIDIGTNGEIACSNGKKMFACSTAAGPAFEGASIEQGMRAAVGAIEKVTLEDGDIQCQVVGNTDAVGICGSGLIDAVAQMVRLGIVNRSGRICKAEDYQTRTGRTKIAARIREGKDGRYFVLSEVPDGCVRVTQKDLREVQLAKGAISAGIKIMAEKMGTKIEKIMIAGAFGNHINVRSAITIGLLPELDEGRIISVGNTAGAGAVMAMASKNEMERLCAVPDFFEHVELAAREDFQKIYMREMAFRLES</sequence>
<dbReference type="AlphaFoldDB" id="A0A923NLL0"/>
<evidence type="ECO:0000259" key="2">
    <source>
        <dbReference type="Pfam" id="PF17651"/>
    </source>
</evidence>
<dbReference type="Gene3D" id="3.30.420.480">
    <property type="entry name" value="Domain of unknown function (DUF4445)"/>
    <property type="match status" value="1"/>
</dbReference>
<proteinExistence type="predicted"/>
<accession>A0A923NLL0</accession>
<feature type="domain" description="RACo C-terminal" evidence="1">
    <location>
        <begin position="214"/>
        <end position="464"/>
    </location>
</feature>
<dbReference type="InterPro" id="IPR043129">
    <property type="entry name" value="ATPase_NBD"/>
</dbReference>
<keyword evidence="4" id="KW-1185">Reference proteome</keyword>
<dbReference type="InterPro" id="IPR042259">
    <property type="entry name" value="Raco-like_middle_sf"/>
</dbReference>
<comment type="caution">
    <text evidence="3">The sequence shown here is derived from an EMBL/GenBank/DDBJ whole genome shotgun (WGS) entry which is preliminary data.</text>
</comment>
<organism evidence="3 4">
    <name type="scientific">Zhenpiania hominis</name>
    <dbReference type="NCBI Taxonomy" id="2763644"/>
    <lineage>
        <taxon>Bacteria</taxon>
        <taxon>Bacillati</taxon>
        <taxon>Bacillota</taxon>
        <taxon>Clostridia</taxon>
        <taxon>Peptostreptococcales</taxon>
        <taxon>Anaerovoracaceae</taxon>
        <taxon>Zhenpiania</taxon>
    </lineage>
</organism>